<dbReference type="PANTHER" id="PTHR36694">
    <property type="entry name" value="PASIFLORA 1, ISOFORM A-RELATED"/>
    <property type="match status" value="1"/>
</dbReference>
<feature type="transmembrane region" description="Helical" evidence="1">
    <location>
        <begin position="6"/>
        <end position="29"/>
    </location>
</feature>
<protein>
    <submittedName>
        <fullName evidence="2">Uncharacterized protein</fullName>
    </submittedName>
</protein>
<organism evidence="2 3">
    <name type="scientific">Cherax quadricarinatus</name>
    <name type="common">Australian red claw crayfish</name>
    <dbReference type="NCBI Taxonomy" id="27406"/>
    <lineage>
        <taxon>Eukaryota</taxon>
        <taxon>Metazoa</taxon>
        <taxon>Ecdysozoa</taxon>
        <taxon>Arthropoda</taxon>
        <taxon>Crustacea</taxon>
        <taxon>Multicrustacea</taxon>
        <taxon>Malacostraca</taxon>
        <taxon>Eumalacostraca</taxon>
        <taxon>Eucarida</taxon>
        <taxon>Decapoda</taxon>
        <taxon>Pleocyemata</taxon>
        <taxon>Astacidea</taxon>
        <taxon>Parastacoidea</taxon>
        <taxon>Parastacidae</taxon>
        <taxon>Cherax</taxon>
    </lineage>
</organism>
<sequence length="108" mass="12018">IFSVKIVIYILLGASLLIVITASMLIHGVRQNRRGLLIPFVIQDVINLLLLCAFAVLALVVLGTSMVIVIIVIVIFVVILIKVYFLMVVISQYQALGLIRMHEEISMK</sequence>
<dbReference type="InterPro" id="IPR031720">
    <property type="entry name" value="DUF4728"/>
</dbReference>
<name>A0AAW0VS29_CHEQU</name>
<comment type="caution">
    <text evidence="2">The sequence shown here is derived from an EMBL/GenBank/DDBJ whole genome shotgun (WGS) entry which is preliminary data.</text>
</comment>
<keyword evidence="1" id="KW-0472">Membrane</keyword>
<keyword evidence="1" id="KW-1133">Transmembrane helix</keyword>
<keyword evidence="1" id="KW-0812">Transmembrane</keyword>
<dbReference type="Proteomes" id="UP001445076">
    <property type="component" value="Unassembled WGS sequence"/>
</dbReference>
<dbReference type="Pfam" id="PF15860">
    <property type="entry name" value="DUF4728"/>
    <property type="match status" value="1"/>
</dbReference>
<reference evidence="2 3" key="1">
    <citation type="journal article" date="2024" name="BMC Genomics">
        <title>Genome assembly of redclaw crayfish (Cherax quadricarinatus) provides insights into its immune adaptation and hypoxia tolerance.</title>
        <authorList>
            <person name="Liu Z."/>
            <person name="Zheng J."/>
            <person name="Li H."/>
            <person name="Fang K."/>
            <person name="Wang S."/>
            <person name="He J."/>
            <person name="Zhou D."/>
            <person name="Weng S."/>
            <person name="Chi M."/>
            <person name="Gu Z."/>
            <person name="He J."/>
            <person name="Li F."/>
            <person name="Wang M."/>
        </authorList>
    </citation>
    <scope>NUCLEOTIDE SEQUENCE [LARGE SCALE GENOMIC DNA]</scope>
    <source>
        <strain evidence="2">ZL_2023a</strain>
    </source>
</reference>
<feature type="non-terminal residue" evidence="2">
    <location>
        <position position="1"/>
    </location>
</feature>
<dbReference type="AlphaFoldDB" id="A0AAW0VS29"/>
<evidence type="ECO:0000256" key="1">
    <source>
        <dbReference type="SAM" id="Phobius"/>
    </source>
</evidence>
<dbReference type="PANTHER" id="PTHR36694:SF11">
    <property type="entry name" value="LP21121P-RELATED"/>
    <property type="match status" value="1"/>
</dbReference>
<feature type="transmembrane region" description="Helical" evidence="1">
    <location>
        <begin position="36"/>
        <end position="61"/>
    </location>
</feature>
<gene>
    <name evidence="2" type="ORF">OTU49_013820</name>
</gene>
<feature type="transmembrane region" description="Helical" evidence="1">
    <location>
        <begin position="67"/>
        <end position="90"/>
    </location>
</feature>
<evidence type="ECO:0000313" key="2">
    <source>
        <dbReference type="EMBL" id="KAK8719748.1"/>
    </source>
</evidence>
<keyword evidence="3" id="KW-1185">Reference proteome</keyword>
<accession>A0AAW0VS29</accession>
<dbReference type="EMBL" id="JARKIK010001414">
    <property type="protein sequence ID" value="KAK8719748.1"/>
    <property type="molecule type" value="Genomic_DNA"/>
</dbReference>
<evidence type="ECO:0000313" key="3">
    <source>
        <dbReference type="Proteomes" id="UP001445076"/>
    </source>
</evidence>
<proteinExistence type="predicted"/>